<dbReference type="EMBL" id="PUHR01000102">
    <property type="protein sequence ID" value="KAG0666815.1"/>
    <property type="molecule type" value="Genomic_DNA"/>
</dbReference>
<dbReference type="SMART" id="SM00175">
    <property type="entry name" value="RAB"/>
    <property type="match status" value="1"/>
</dbReference>
<name>A0A9P6W8A7_MAUEX</name>
<dbReference type="GO" id="GO:0005525">
    <property type="term" value="F:GTP binding"/>
    <property type="evidence" value="ECO:0007669"/>
    <property type="project" value="UniProtKB-KW"/>
</dbReference>
<dbReference type="Proteomes" id="UP000750334">
    <property type="component" value="Unassembled WGS sequence"/>
</dbReference>
<dbReference type="PROSITE" id="PS51419">
    <property type="entry name" value="RAB"/>
    <property type="match status" value="1"/>
</dbReference>
<evidence type="ECO:0000256" key="2">
    <source>
        <dbReference type="ARBA" id="ARBA00022741"/>
    </source>
</evidence>
<evidence type="ECO:0000313" key="5">
    <source>
        <dbReference type="Proteomes" id="UP000750334"/>
    </source>
</evidence>
<dbReference type="PROSITE" id="PS51421">
    <property type="entry name" value="RAS"/>
    <property type="match status" value="1"/>
</dbReference>
<comment type="caution">
    <text evidence="4">The sequence shown here is derived from an EMBL/GenBank/DDBJ whole genome shotgun (WGS) entry which is preliminary data.</text>
</comment>
<evidence type="ECO:0000313" key="4">
    <source>
        <dbReference type="EMBL" id="KAG0666815.1"/>
    </source>
</evidence>
<reference evidence="4 5" key="1">
    <citation type="submission" date="2020-11" db="EMBL/GenBank/DDBJ databases">
        <title>Kefir isolates.</title>
        <authorList>
            <person name="Marcisauskas S."/>
            <person name="Kim Y."/>
            <person name="Blasche S."/>
        </authorList>
    </citation>
    <scope>NUCLEOTIDE SEQUENCE [LARGE SCALE GENOMIC DNA]</scope>
    <source>
        <strain evidence="4 5">OG2</strain>
    </source>
</reference>
<keyword evidence="5" id="KW-1185">Reference proteome</keyword>
<keyword evidence="1" id="KW-0488">Methylation</keyword>
<dbReference type="InterPro" id="IPR005225">
    <property type="entry name" value="Small_GTP-bd"/>
</dbReference>
<dbReference type="InterPro" id="IPR027417">
    <property type="entry name" value="P-loop_NTPase"/>
</dbReference>
<keyword evidence="2" id="KW-0547">Nucleotide-binding</keyword>
<evidence type="ECO:0000256" key="1">
    <source>
        <dbReference type="ARBA" id="ARBA00022481"/>
    </source>
</evidence>
<dbReference type="PROSITE" id="PS51420">
    <property type="entry name" value="RHO"/>
    <property type="match status" value="1"/>
</dbReference>
<dbReference type="InterPro" id="IPR003578">
    <property type="entry name" value="Small_GTPase_Rho"/>
</dbReference>
<dbReference type="PRINTS" id="PR00449">
    <property type="entry name" value="RASTRNSFRMNG"/>
</dbReference>
<dbReference type="SUPFAM" id="SSF52540">
    <property type="entry name" value="P-loop containing nucleoside triphosphate hydrolases"/>
    <property type="match status" value="1"/>
</dbReference>
<dbReference type="PANTHER" id="PTHR24072">
    <property type="entry name" value="RHO FAMILY GTPASE"/>
    <property type="match status" value="1"/>
</dbReference>
<organism evidence="4 5">
    <name type="scientific">Maudiozyma exigua</name>
    <name type="common">Yeast</name>
    <name type="synonym">Kazachstania exigua</name>
    <dbReference type="NCBI Taxonomy" id="34358"/>
    <lineage>
        <taxon>Eukaryota</taxon>
        <taxon>Fungi</taxon>
        <taxon>Dikarya</taxon>
        <taxon>Ascomycota</taxon>
        <taxon>Saccharomycotina</taxon>
        <taxon>Saccharomycetes</taxon>
        <taxon>Saccharomycetales</taxon>
        <taxon>Saccharomycetaceae</taxon>
        <taxon>Maudiozyma</taxon>
    </lineage>
</organism>
<accession>A0A9P6W8A7</accession>
<dbReference type="Pfam" id="PF00071">
    <property type="entry name" value="Ras"/>
    <property type="match status" value="1"/>
</dbReference>
<dbReference type="InterPro" id="IPR001806">
    <property type="entry name" value="Small_GTPase"/>
</dbReference>
<dbReference type="AlphaFoldDB" id="A0A9P6W8A7"/>
<protein>
    <submittedName>
        <fullName evidence="4">Uncharacterized protein</fullName>
    </submittedName>
</protein>
<dbReference type="OrthoDB" id="8830751at2759"/>
<evidence type="ECO:0000256" key="3">
    <source>
        <dbReference type="ARBA" id="ARBA00023134"/>
    </source>
</evidence>
<dbReference type="GO" id="GO:0003924">
    <property type="term" value="F:GTPase activity"/>
    <property type="evidence" value="ECO:0007669"/>
    <property type="project" value="InterPro"/>
</dbReference>
<gene>
    <name evidence="4" type="ORF">C6P45_000187</name>
</gene>
<sequence>MPSVSDLHKVRSFTSTDQESNLHRVLSLTSADHNLSLHHAYSRDLSRVVSYAQMKEANAIPDVSFKILMVGDPGIGKTKLWHTYIDPQKKLQDSDSDDNDVVDDEEKYASENHVITIDDESGKTVQLALWDTINSESADRMRPLSYSNSDIVILAYSSNDRASFNNIRKKWMREVKHFAPKSHRLLLGTKMDIKDTIQDIITDEEIDEMSKRIGAFDYLTCSANENLNITELLNIILDKLLQDGTIRSKKYNQPDLLKTKLEMLKKTQSANTIGSNLNTSAKLLEVPKKKKKKRNISGISKDIKPKESCIIVRHYWDCCHLK</sequence>
<dbReference type="NCBIfam" id="TIGR00231">
    <property type="entry name" value="small_GTP"/>
    <property type="match status" value="1"/>
</dbReference>
<dbReference type="SMART" id="SM00174">
    <property type="entry name" value="RHO"/>
    <property type="match status" value="1"/>
</dbReference>
<dbReference type="GO" id="GO:0007264">
    <property type="term" value="P:small GTPase-mediated signal transduction"/>
    <property type="evidence" value="ECO:0007669"/>
    <property type="project" value="InterPro"/>
</dbReference>
<dbReference type="Gene3D" id="3.40.50.300">
    <property type="entry name" value="P-loop containing nucleotide triphosphate hydrolases"/>
    <property type="match status" value="1"/>
</dbReference>
<keyword evidence="3" id="KW-0342">GTP-binding</keyword>
<proteinExistence type="predicted"/>